<feature type="region of interest" description="Disordered" evidence="7">
    <location>
        <begin position="332"/>
        <end position="354"/>
    </location>
</feature>
<proteinExistence type="inferred from homology"/>
<keyword evidence="4" id="KW-0234">DNA repair</keyword>
<evidence type="ECO:0000313" key="8">
    <source>
        <dbReference type="EMBL" id="KAI7807508.1"/>
    </source>
</evidence>
<evidence type="ECO:0000256" key="1">
    <source>
        <dbReference type="ARBA" id="ARBA00004123"/>
    </source>
</evidence>
<dbReference type="PANTHER" id="PTHR13356:SF3">
    <property type="entry name" value="SOSS COMPLEX SUBUNIT B1"/>
    <property type="match status" value="1"/>
</dbReference>
<feature type="compositionally biased region" description="Polar residues" evidence="7">
    <location>
        <begin position="343"/>
        <end position="354"/>
    </location>
</feature>
<evidence type="ECO:0000256" key="7">
    <source>
        <dbReference type="SAM" id="MobiDB-lite"/>
    </source>
</evidence>
<dbReference type="Proteomes" id="UP001059041">
    <property type="component" value="Linkage Group LG7"/>
</dbReference>
<protein>
    <submittedName>
        <fullName evidence="8">Uncharacterized protein</fullName>
    </submittedName>
</protein>
<dbReference type="GO" id="GO:0003677">
    <property type="term" value="F:DNA binding"/>
    <property type="evidence" value="ECO:0007669"/>
    <property type="project" value="UniProtKB-KW"/>
</dbReference>
<reference evidence="8" key="1">
    <citation type="submission" date="2021-02" db="EMBL/GenBank/DDBJ databases">
        <title>Comparative genomics reveals that relaxation of natural selection precedes convergent phenotypic evolution of cavefish.</title>
        <authorList>
            <person name="Peng Z."/>
        </authorList>
    </citation>
    <scope>NUCLEOTIDE SEQUENCE</scope>
    <source>
        <tissue evidence="8">Muscle</tissue>
    </source>
</reference>
<organism evidence="8 9">
    <name type="scientific">Triplophysa rosa</name>
    <name type="common">Cave loach</name>
    <dbReference type="NCBI Taxonomy" id="992332"/>
    <lineage>
        <taxon>Eukaryota</taxon>
        <taxon>Metazoa</taxon>
        <taxon>Chordata</taxon>
        <taxon>Craniata</taxon>
        <taxon>Vertebrata</taxon>
        <taxon>Euteleostomi</taxon>
        <taxon>Actinopterygii</taxon>
        <taxon>Neopterygii</taxon>
        <taxon>Teleostei</taxon>
        <taxon>Ostariophysi</taxon>
        <taxon>Cypriniformes</taxon>
        <taxon>Nemacheilidae</taxon>
        <taxon>Triplophysa</taxon>
    </lineage>
</organism>
<dbReference type="InterPro" id="IPR012340">
    <property type="entry name" value="NA-bd_OB-fold"/>
</dbReference>
<dbReference type="InterPro" id="IPR051231">
    <property type="entry name" value="SOSS-B"/>
</dbReference>
<evidence type="ECO:0000256" key="6">
    <source>
        <dbReference type="ARBA" id="ARBA00038163"/>
    </source>
</evidence>
<keyword evidence="5" id="KW-0539">Nucleus</keyword>
<keyword evidence="3" id="KW-0238">DNA-binding</keyword>
<evidence type="ECO:0000256" key="5">
    <source>
        <dbReference type="ARBA" id="ARBA00023242"/>
    </source>
</evidence>
<dbReference type="Gene3D" id="2.40.50.140">
    <property type="entry name" value="Nucleic acid-binding proteins"/>
    <property type="match status" value="1"/>
</dbReference>
<comment type="similarity">
    <text evidence="6">Belongs to the SOSS-B family. SOSS-B1 subfamily.</text>
</comment>
<dbReference type="GO" id="GO:0044818">
    <property type="term" value="P:mitotic G2/M transition checkpoint"/>
    <property type="evidence" value="ECO:0007669"/>
    <property type="project" value="TreeGrafter"/>
</dbReference>
<dbReference type="EMBL" id="JAFHDT010000007">
    <property type="protein sequence ID" value="KAI7807508.1"/>
    <property type="molecule type" value="Genomic_DNA"/>
</dbReference>
<accession>A0A9W8C5C1</accession>
<evidence type="ECO:0000256" key="4">
    <source>
        <dbReference type="ARBA" id="ARBA00023204"/>
    </source>
</evidence>
<dbReference type="SUPFAM" id="SSF50249">
    <property type="entry name" value="Nucleic acid-binding proteins"/>
    <property type="match status" value="1"/>
</dbReference>
<comment type="subcellular location">
    <subcellularLocation>
        <location evidence="1">Nucleus</location>
    </subcellularLocation>
</comment>
<dbReference type="AlphaFoldDB" id="A0A9W8C5C1"/>
<dbReference type="GO" id="GO:0010212">
    <property type="term" value="P:response to ionizing radiation"/>
    <property type="evidence" value="ECO:0007669"/>
    <property type="project" value="TreeGrafter"/>
</dbReference>
<dbReference type="GO" id="GO:0070876">
    <property type="term" value="C:SOSS complex"/>
    <property type="evidence" value="ECO:0007669"/>
    <property type="project" value="TreeGrafter"/>
</dbReference>
<evidence type="ECO:0000256" key="3">
    <source>
        <dbReference type="ARBA" id="ARBA00023125"/>
    </source>
</evidence>
<sequence>MDQSPAKRLKTFHGHLCNVSPLKDSKKPYFEASLRREGECSSVVVFRPEEHMHFKNAEKTRMSCVGDLGHAFKNTLPAGAYDIKLSELLKLDLKPKRVNINVKIILEESKGNNVVRDRRHYLPNTVYTVADSTGYISLTVWCKKDITVGEWYNFTNVSVMQFNGKTTLSTTKHTNILNIPSQGTAVDVEVPIESMKCYIIGVNLKILFICPGKHELKDLILSSPSVYCVSCKTHYKTTASIMKISGRLVLEPETGDNINARVEDEVIRSVVAVKPDASQNDIIQAFMALPTMQITICNNVIVKMEESTSLNTSSPGMESQTLPAVMEPVEDSIDFSPPDVGIFSSQPQKQKSTD</sequence>
<gene>
    <name evidence="8" type="ORF">IRJ41_005297</name>
</gene>
<name>A0A9W8C5C1_TRIRA</name>
<keyword evidence="2" id="KW-0227">DNA damage</keyword>
<comment type="caution">
    <text evidence="8">The sequence shown here is derived from an EMBL/GenBank/DDBJ whole genome shotgun (WGS) entry which is preliminary data.</text>
</comment>
<evidence type="ECO:0000313" key="9">
    <source>
        <dbReference type="Proteomes" id="UP001059041"/>
    </source>
</evidence>
<evidence type="ECO:0000256" key="2">
    <source>
        <dbReference type="ARBA" id="ARBA00022763"/>
    </source>
</evidence>
<dbReference type="PANTHER" id="PTHR13356">
    <property type="entry name" value="OB FOLD NUCLEIC ACID BINDING PROTEIN-RELATED"/>
    <property type="match status" value="1"/>
</dbReference>
<keyword evidence="9" id="KW-1185">Reference proteome</keyword>
<dbReference type="GO" id="GO:0000724">
    <property type="term" value="P:double-strand break repair via homologous recombination"/>
    <property type="evidence" value="ECO:0007669"/>
    <property type="project" value="TreeGrafter"/>
</dbReference>